<dbReference type="PANTHER" id="PTHR12984">
    <property type="entry name" value="SCY1-RELATED S/T PROTEIN KINASE-LIKE"/>
    <property type="match status" value="1"/>
</dbReference>
<dbReference type="PROSITE" id="PS50011">
    <property type="entry name" value="PROTEIN_KINASE_DOM"/>
    <property type="match status" value="1"/>
</dbReference>
<dbReference type="SUPFAM" id="SSF48371">
    <property type="entry name" value="ARM repeat"/>
    <property type="match status" value="1"/>
</dbReference>
<dbReference type="GO" id="GO:0005524">
    <property type="term" value="F:ATP binding"/>
    <property type="evidence" value="ECO:0007669"/>
    <property type="project" value="InterPro"/>
</dbReference>
<dbReference type="Gene3D" id="1.25.10.10">
    <property type="entry name" value="Leucine-rich Repeat Variant"/>
    <property type="match status" value="1"/>
</dbReference>
<name>A0A0X8HTT8_9SACH</name>
<dbReference type="InterPro" id="IPR000719">
    <property type="entry name" value="Prot_kinase_dom"/>
</dbReference>
<feature type="compositionally biased region" description="Low complexity" evidence="1">
    <location>
        <begin position="777"/>
        <end position="786"/>
    </location>
</feature>
<feature type="domain" description="Protein kinase" evidence="2">
    <location>
        <begin position="1"/>
        <end position="323"/>
    </location>
</feature>
<evidence type="ECO:0000259" key="2">
    <source>
        <dbReference type="PROSITE" id="PS50011"/>
    </source>
</evidence>
<evidence type="ECO:0000256" key="1">
    <source>
        <dbReference type="SAM" id="MobiDB-lite"/>
    </source>
</evidence>
<dbReference type="SMART" id="SM00220">
    <property type="entry name" value="S_TKc"/>
    <property type="match status" value="1"/>
</dbReference>
<dbReference type="RefSeq" id="XP_017988338.1">
    <property type="nucleotide sequence ID" value="XM_018132849.1"/>
</dbReference>
<dbReference type="SUPFAM" id="SSF56112">
    <property type="entry name" value="Protein kinase-like (PK-like)"/>
    <property type="match status" value="1"/>
</dbReference>
<reference evidence="3 4" key="1">
    <citation type="submission" date="2016-01" db="EMBL/GenBank/DDBJ databases">
        <title>Genome sequence of the yeast Holleya sinecauda.</title>
        <authorList>
            <person name="Dietrich F.S."/>
        </authorList>
    </citation>
    <scope>NUCLEOTIDE SEQUENCE [LARGE SCALE GENOMIC DNA]</scope>
    <source>
        <strain evidence="3 4">ATCC 58844</strain>
    </source>
</reference>
<dbReference type="EMBL" id="CP014245">
    <property type="protein sequence ID" value="AMD21342.1"/>
    <property type="molecule type" value="Genomic_DNA"/>
</dbReference>
<feature type="region of interest" description="Disordered" evidence="1">
    <location>
        <begin position="687"/>
        <end position="706"/>
    </location>
</feature>
<dbReference type="Gene3D" id="1.10.510.10">
    <property type="entry name" value="Transferase(Phosphotransferase) domain 1"/>
    <property type="match status" value="1"/>
</dbReference>
<dbReference type="InterPro" id="IPR016024">
    <property type="entry name" value="ARM-type_fold"/>
</dbReference>
<dbReference type="PANTHER" id="PTHR12984:SF6">
    <property type="entry name" value="SCY1-LIKE PROTEIN 2"/>
    <property type="match status" value="1"/>
</dbReference>
<feature type="region of interest" description="Disordered" evidence="1">
    <location>
        <begin position="640"/>
        <end position="670"/>
    </location>
</feature>
<protein>
    <submittedName>
        <fullName evidence="3">HER063Wp</fullName>
    </submittedName>
</protein>
<dbReference type="InterPro" id="IPR051177">
    <property type="entry name" value="CIK-Related_Protein"/>
</dbReference>
<evidence type="ECO:0000313" key="3">
    <source>
        <dbReference type="EMBL" id="AMD21342.1"/>
    </source>
</evidence>
<dbReference type="Pfam" id="PF00069">
    <property type="entry name" value="Pkinase"/>
    <property type="match status" value="1"/>
</dbReference>
<feature type="compositionally biased region" description="Polar residues" evidence="1">
    <location>
        <begin position="854"/>
        <end position="866"/>
    </location>
</feature>
<dbReference type="GO" id="GO:0004672">
    <property type="term" value="F:protein kinase activity"/>
    <property type="evidence" value="ECO:0007669"/>
    <property type="project" value="InterPro"/>
</dbReference>
<dbReference type="InterPro" id="IPR011009">
    <property type="entry name" value="Kinase-like_dom_sf"/>
</dbReference>
<accession>A0A0X8HTT8</accession>
<dbReference type="OrthoDB" id="79687at2759"/>
<dbReference type="GeneID" id="28724629"/>
<sequence length="906" mass="102404">MVFWTSKTGIEANYSYAGTPSFAVEPWLVYTGRPRSASANPSTKVSVFIFDKKKFEANMLSSKIVQSKSLQKDRQFINATYDMLRNQVNNLARLKHPKIVTLVAPLEEHAKTFMFVTEYVSGSLLTAYQKSAAERDLLNLPFHELIIHRGILQISHALDFIHNTAAAVVLDLQPSSILITENMDWKIFGLSHLIRLPPNKTTSEYSLPQYKYAAPAFLRPNHNFLAPEAVLSDTISPKSDYFSLGMLIYYLYFGKTLMNCSSHSVSCYKEEYSKYHGRLLQLSWATVFSNLPDKLRCNVSKLMNRDVFSRYENITRFIDSDFFQDAAVKSMMFLDNLAARSDESKIVYFEGLVKLLPKFPLELLQKKFLPILLQVFDQSCSIPEPNAYLIKTNLNIIVEIGLSLSKLSFNEKITPLLLEKNNLDVVVKNAPSCLIENLETFNEKLKPEAFSEGILRPLISHVLKLSGVHSIDVQELLLGKIHLILDTLDYTTARRFFFPLVSELFARTTSLTVKIACINTFHEMVERRAIDKPTIVEELVPLMRAMKTRDSRVLMKFLELFKSLPDCINDDETVVFKLLPLIWNYSMADTLTLSQYLQYTETINKISQTIQNSHMEVVKTNSKQSNEIDSFEALINREAADDPDDFPDEETETVAVTPLQPKKAPKKPHVNSVFIASPSSIPRFDSPAFSSPSVVPSPPPPRTRQGKTFNLTTAAINNKPQLIEDVFDPETDESEQNDPAEGSKNANVYNGNFIYKSSSEQKVNNMSSSKKVENFGNSKKSNNVSKTNRGNQVDNTNTTAIVRANSIVNNTISNQYSEYGPYNQNRNNDDEYFEEFVYSNISSPLSLITRRITSAPKSPHAPTSKSFGEDFRNGESSALPPSYKFTPLQPHKRITSASKAAPYSLL</sequence>
<dbReference type="Proteomes" id="UP000243052">
    <property type="component" value="Chromosome v"/>
</dbReference>
<keyword evidence="4" id="KW-1185">Reference proteome</keyword>
<dbReference type="Gene3D" id="3.30.200.20">
    <property type="entry name" value="Phosphorylase Kinase, domain 1"/>
    <property type="match status" value="1"/>
</dbReference>
<proteinExistence type="predicted"/>
<dbReference type="InterPro" id="IPR011989">
    <property type="entry name" value="ARM-like"/>
</dbReference>
<feature type="compositionally biased region" description="Polar residues" evidence="1">
    <location>
        <begin position="787"/>
        <end position="798"/>
    </location>
</feature>
<dbReference type="AlphaFoldDB" id="A0A0X8HTT8"/>
<feature type="region of interest" description="Disordered" evidence="1">
    <location>
        <begin position="854"/>
        <end position="906"/>
    </location>
</feature>
<feature type="compositionally biased region" description="Acidic residues" evidence="1">
    <location>
        <begin position="641"/>
        <end position="652"/>
    </location>
</feature>
<organism evidence="3 4">
    <name type="scientific">Eremothecium sinecaudum</name>
    <dbReference type="NCBI Taxonomy" id="45286"/>
    <lineage>
        <taxon>Eukaryota</taxon>
        <taxon>Fungi</taxon>
        <taxon>Dikarya</taxon>
        <taxon>Ascomycota</taxon>
        <taxon>Saccharomycotina</taxon>
        <taxon>Saccharomycetes</taxon>
        <taxon>Saccharomycetales</taxon>
        <taxon>Saccharomycetaceae</taxon>
        <taxon>Eremothecium</taxon>
    </lineage>
</organism>
<feature type="region of interest" description="Disordered" evidence="1">
    <location>
        <begin position="767"/>
        <end position="798"/>
    </location>
</feature>
<gene>
    <name evidence="3" type="ORF">AW171_hschr53290</name>
</gene>
<evidence type="ECO:0000313" key="4">
    <source>
        <dbReference type="Proteomes" id="UP000243052"/>
    </source>
</evidence>